<evidence type="ECO:0008006" key="3">
    <source>
        <dbReference type="Google" id="ProtNLM"/>
    </source>
</evidence>
<dbReference type="InterPro" id="IPR019004">
    <property type="entry name" value="YqeY/Aim41"/>
</dbReference>
<dbReference type="InterPro" id="IPR042184">
    <property type="entry name" value="YqeY/Aim41_N"/>
</dbReference>
<proteinExistence type="predicted"/>
<dbReference type="InterPro" id="IPR003789">
    <property type="entry name" value="Asn/Gln_tRNA_amidoTrase-B-like"/>
</dbReference>
<comment type="caution">
    <text evidence="1">The sequence shown here is derived from an EMBL/GenBank/DDBJ whole genome shotgun (WGS) entry which is preliminary data.</text>
</comment>
<dbReference type="GO" id="GO:0016884">
    <property type="term" value="F:carbon-nitrogen ligase activity, with glutamine as amido-N-donor"/>
    <property type="evidence" value="ECO:0007669"/>
    <property type="project" value="InterPro"/>
</dbReference>
<dbReference type="EMBL" id="LGFU01000019">
    <property type="protein sequence ID" value="KUK46577.1"/>
    <property type="molecule type" value="Genomic_DNA"/>
</dbReference>
<evidence type="ECO:0000313" key="2">
    <source>
        <dbReference type="Proteomes" id="UP000064249"/>
    </source>
</evidence>
<protein>
    <recommendedName>
        <fullName evidence="3">GatB/YqeY domain-containing protein</fullName>
    </recommendedName>
</protein>
<accession>A0A101FYC6</accession>
<dbReference type="SUPFAM" id="SSF89095">
    <property type="entry name" value="GatB/YqeY motif"/>
    <property type="match status" value="1"/>
</dbReference>
<dbReference type="PANTHER" id="PTHR28055:SF1">
    <property type="entry name" value="ALTERED INHERITANCE OF MITOCHONDRIA PROTEIN 41, MITOCHONDRIAL"/>
    <property type="match status" value="1"/>
</dbReference>
<dbReference type="InterPro" id="IPR023168">
    <property type="entry name" value="GatB_Yqey_C_2"/>
</dbReference>
<evidence type="ECO:0000313" key="1">
    <source>
        <dbReference type="EMBL" id="KUK46577.1"/>
    </source>
</evidence>
<dbReference type="Pfam" id="PF09424">
    <property type="entry name" value="YqeY"/>
    <property type="match status" value="1"/>
</dbReference>
<organism evidence="1 2">
    <name type="scientific">Anaerolinea thermophila</name>
    <dbReference type="NCBI Taxonomy" id="167964"/>
    <lineage>
        <taxon>Bacteria</taxon>
        <taxon>Bacillati</taxon>
        <taxon>Chloroflexota</taxon>
        <taxon>Anaerolineae</taxon>
        <taxon>Anaerolineales</taxon>
        <taxon>Anaerolineaceae</taxon>
        <taxon>Anaerolinea</taxon>
    </lineage>
</organism>
<reference evidence="1 2" key="1">
    <citation type="journal article" date="2015" name="MBio">
        <title>Genome-Resolved Metagenomic Analysis Reveals Roles for Candidate Phyla and Other Microbial Community Members in Biogeochemical Transformations in Oil Reservoirs.</title>
        <authorList>
            <person name="Hu P."/>
            <person name="Tom L."/>
            <person name="Singh A."/>
            <person name="Thomas B.C."/>
            <person name="Baker B.J."/>
            <person name="Piceno Y.M."/>
            <person name="Andersen G.L."/>
            <person name="Banfield J.F."/>
        </authorList>
    </citation>
    <scope>NUCLEOTIDE SEQUENCE [LARGE SCALE GENOMIC DNA]</scope>
    <source>
        <strain evidence="1">46_16</strain>
    </source>
</reference>
<dbReference type="Gene3D" id="1.10.1510.10">
    <property type="entry name" value="Uncharacterised protein YqeY/AIM41 PF09424, N-terminal domain"/>
    <property type="match status" value="1"/>
</dbReference>
<sequence length="148" mass="16646">MTIVESIEKDLYAAMREKNAAMVRTLRTAMSSIKYVEKEKQEKLDDLGVIAVLQKEIKIRQETIEDAKKGDRQDLVAENTAEISILERYLPAPLSEKELDELVQKIIKETGAQSMKEMGKVMQEAIVVVNGRAPNNVISQAIRKFLAG</sequence>
<dbReference type="Gene3D" id="1.10.10.410">
    <property type="match status" value="1"/>
</dbReference>
<name>A0A101FYC6_9CHLR</name>
<dbReference type="Proteomes" id="UP000064249">
    <property type="component" value="Unassembled WGS sequence"/>
</dbReference>
<dbReference type="PANTHER" id="PTHR28055">
    <property type="entry name" value="ALTERED INHERITANCE OF MITOCHONDRIA PROTEIN 41, MITOCHONDRIAL"/>
    <property type="match status" value="1"/>
</dbReference>
<gene>
    <name evidence="1" type="ORF">XD73_0546</name>
</gene>
<dbReference type="AlphaFoldDB" id="A0A101FYC6"/>